<proteinExistence type="predicted"/>
<evidence type="ECO:0000313" key="3">
    <source>
        <dbReference type="Proteomes" id="UP000077266"/>
    </source>
</evidence>
<protein>
    <submittedName>
        <fullName evidence="2">Uncharacterized protein</fullName>
    </submittedName>
</protein>
<gene>
    <name evidence="2" type="ORF">EXIGLDRAFT_481693</name>
</gene>
<organism evidence="2 3">
    <name type="scientific">Exidia glandulosa HHB12029</name>
    <dbReference type="NCBI Taxonomy" id="1314781"/>
    <lineage>
        <taxon>Eukaryota</taxon>
        <taxon>Fungi</taxon>
        <taxon>Dikarya</taxon>
        <taxon>Basidiomycota</taxon>
        <taxon>Agaricomycotina</taxon>
        <taxon>Agaricomycetes</taxon>
        <taxon>Auriculariales</taxon>
        <taxon>Exidiaceae</taxon>
        <taxon>Exidia</taxon>
    </lineage>
</organism>
<dbReference type="AlphaFoldDB" id="A0A166BLA5"/>
<evidence type="ECO:0000256" key="1">
    <source>
        <dbReference type="SAM" id="MobiDB-lite"/>
    </source>
</evidence>
<dbReference type="Proteomes" id="UP000077266">
    <property type="component" value="Unassembled WGS sequence"/>
</dbReference>
<feature type="region of interest" description="Disordered" evidence="1">
    <location>
        <begin position="55"/>
        <end position="77"/>
    </location>
</feature>
<accession>A0A166BLA5</accession>
<name>A0A166BLA5_EXIGL</name>
<dbReference type="InParanoid" id="A0A166BLA5"/>
<reference evidence="2 3" key="1">
    <citation type="journal article" date="2016" name="Mol. Biol. Evol.">
        <title>Comparative Genomics of Early-Diverging Mushroom-Forming Fungi Provides Insights into the Origins of Lignocellulose Decay Capabilities.</title>
        <authorList>
            <person name="Nagy L.G."/>
            <person name="Riley R."/>
            <person name="Tritt A."/>
            <person name="Adam C."/>
            <person name="Daum C."/>
            <person name="Floudas D."/>
            <person name="Sun H."/>
            <person name="Yadav J.S."/>
            <person name="Pangilinan J."/>
            <person name="Larsson K.H."/>
            <person name="Matsuura K."/>
            <person name="Barry K."/>
            <person name="Labutti K."/>
            <person name="Kuo R."/>
            <person name="Ohm R.A."/>
            <person name="Bhattacharya S.S."/>
            <person name="Shirouzu T."/>
            <person name="Yoshinaga Y."/>
            <person name="Martin F.M."/>
            <person name="Grigoriev I.V."/>
            <person name="Hibbett D.S."/>
        </authorList>
    </citation>
    <scope>NUCLEOTIDE SEQUENCE [LARGE SCALE GENOMIC DNA]</scope>
    <source>
        <strain evidence="2 3">HHB12029</strain>
    </source>
</reference>
<dbReference type="EMBL" id="KV425889">
    <property type="protein sequence ID" value="KZW02170.1"/>
    <property type="molecule type" value="Genomic_DNA"/>
</dbReference>
<sequence length="179" mass="19398">MDQCVSPTAYMMGAVDFTTRACTRTSACSGEQLLTIRLSLSINVTHSVERQRVERKAAQSPHAAAATPTGGRFAGSTHHINYRSDARIHGRLIRLDTKKERCAAARCGGTGDTGELAAVHWTSVLETHRLTYTQRRSLNGDASCQHSERKTGCSSRTGVHPHGMCCTLGPTRTVTIAFL</sequence>
<keyword evidence="3" id="KW-1185">Reference proteome</keyword>
<evidence type="ECO:0000313" key="2">
    <source>
        <dbReference type="EMBL" id="KZW02170.1"/>
    </source>
</evidence>